<reference evidence="6" key="1">
    <citation type="submission" date="2018-03" db="EMBL/GenBank/DDBJ databases">
        <authorList>
            <person name="Guldener U."/>
        </authorList>
    </citation>
    <scope>NUCLEOTIDE SEQUENCE</scope>
</reference>
<dbReference type="GO" id="GO:0046872">
    <property type="term" value="F:metal ion binding"/>
    <property type="evidence" value="ECO:0007669"/>
    <property type="project" value="UniProtKB-KW"/>
</dbReference>
<evidence type="ECO:0000256" key="1">
    <source>
        <dbReference type="ARBA" id="ARBA00008056"/>
    </source>
</evidence>
<comment type="caution">
    <text evidence="6">The sequence shown here is derived from an EMBL/GenBank/DDBJ whole genome shotgun (WGS) entry which is preliminary data.</text>
</comment>
<evidence type="ECO:0000256" key="2">
    <source>
        <dbReference type="ARBA" id="ARBA00022723"/>
    </source>
</evidence>
<keyword evidence="7" id="KW-1185">Reference proteome</keyword>
<name>A0AAE8SZQ8_9PEZI</name>
<dbReference type="Gene3D" id="2.60.120.330">
    <property type="entry name" value="B-lactam Antibiotic, Isopenicillin N Synthase, Chain"/>
    <property type="match status" value="1"/>
</dbReference>
<dbReference type="AlphaFoldDB" id="A0AAE8SZQ8"/>
<evidence type="ECO:0000259" key="5">
    <source>
        <dbReference type="Pfam" id="PF03171"/>
    </source>
</evidence>
<evidence type="ECO:0000256" key="4">
    <source>
        <dbReference type="ARBA" id="ARBA00023004"/>
    </source>
</evidence>
<accession>A0AAE8SZQ8</accession>
<evidence type="ECO:0000313" key="7">
    <source>
        <dbReference type="Proteomes" id="UP001187682"/>
    </source>
</evidence>
<gene>
    <name evidence="6" type="ORF">DNG_09864</name>
</gene>
<comment type="similarity">
    <text evidence="1">Belongs to the iron/ascorbate-dependent oxidoreductase family.</text>
</comment>
<dbReference type="Pfam" id="PF03171">
    <property type="entry name" value="2OG-FeII_Oxy"/>
    <property type="match status" value="1"/>
</dbReference>
<dbReference type="InterPro" id="IPR027443">
    <property type="entry name" value="IPNS-like_sf"/>
</dbReference>
<organism evidence="6 7">
    <name type="scientific">Cephalotrichum gorgonifer</name>
    <dbReference type="NCBI Taxonomy" id="2041049"/>
    <lineage>
        <taxon>Eukaryota</taxon>
        <taxon>Fungi</taxon>
        <taxon>Dikarya</taxon>
        <taxon>Ascomycota</taxon>
        <taxon>Pezizomycotina</taxon>
        <taxon>Sordariomycetes</taxon>
        <taxon>Hypocreomycetidae</taxon>
        <taxon>Microascales</taxon>
        <taxon>Microascaceae</taxon>
        <taxon>Cephalotrichum</taxon>
    </lineage>
</organism>
<evidence type="ECO:0000256" key="3">
    <source>
        <dbReference type="ARBA" id="ARBA00023002"/>
    </source>
</evidence>
<keyword evidence="3" id="KW-0560">Oxidoreductase</keyword>
<protein>
    <submittedName>
        <fullName evidence="6">Related to iron/ascorbate family oxidoreductases</fullName>
    </submittedName>
</protein>
<evidence type="ECO:0000313" key="6">
    <source>
        <dbReference type="EMBL" id="SPO07170.1"/>
    </source>
</evidence>
<keyword evidence="4" id="KW-0408">Iron</keyword>
<dbReference type="GO" id="GO:0016491">
    <property type="term" value="F:oxidoreductase activity"/>
    <property type="evidence" value="ECO:0007669"/>
    <property type="project" value="UniProtKB-KW"/>
</dbReference>
<sequence>MATKYKSREIPQISLADFDTHIDEITNQLCTTAEQVGFFAIVDHGISPAENPQNTGYEHKSQVCPSTSAADQKESYQLQFGENMRDLWIGDDARPGFKDESLRFMHKLQGMSEKLMVCLTRRLGFPDDFFIKAHDISQPSSQSVLRLLHYFETPKTNDSEIHHRASAHVDWGFLTLLFEREGQSGLEICPGREVVTEWAADDRFKSTFHRVKAPYEEGDNFGERYSITFFNQPHKDTLIQGPNKKYPIVTGEQFTSKAIAIHYAALQAKLNSQQEANEKGTRVESVNTALVVL</sequence>
<keyword evidence="2" id="KW-0479">Metal-binding</keyword>
<dbReference type="PANTHER" id="PTHR10209:SF881">
    <property type="entry name" value="FI07970P-RELATED"/>
    <property type="match status" value="1"/>
</dbReference>
<dbReference type="InterPro" id="IPR044861">
    <property type="entry name" value="IPNS-like_FE2OG_OXY"/>
</dbReference>
<proteinExistence type="inferred from homology"/>
<dbReference type="SUPFAM" id="SSF51197">
    <property type="entry name" value="Clavaminate synthase-like"/>
    <property type="match status" value="1"/>
</dbReference>
<dbReference type="PANTHER" id="PTHR10209">
    <property type="entry name" value="OXIDOREDUCTASE, 2OG-FE II OXYGENASE FAMILY PROTEIN"/>
    <property type="match status" value="1"/>
</dbReference>
<dbReference type="EMBL" id="ONZQ02000019">
    <property type="protein sequence ID" value="SPO07170.1"/>
    <property type="molecule type" value="Genomic_DNA"/>
</dbReference>
<dbReference type="Proteomes" id="UP001187682">
    <property type="component" value="Unassembled WGS sequence"/>
</dbReference>
<feature type="domain" description="Isopenicillin N synthase-like Fe(2+) 2OG dioxygenase" evidence="5">
    <location>
        <begin position="148"/>
        <end position="233"/>
    </location>
</feature>